<dbReference type="PANTHER" id="PTHR30487">
    <property type="entry name" value="TYPE 4 PREPILIN-LIKE PROTEINS LEADER PEPTIDE-PROCESSING ENZYME"/>
    <property type="match status" value="1"/>
</dbReference>
<feature type="transmembrane region" description="Helical" evidence="2">
    <location>
        <begin position="62"/>
        <end position="80"/>
    </location>
</feature>
<dbReference type="FunCoup" id="A0A263H9R3">
    <property type="interactions" value="279"/>
</dbReference>
<name>A0A263H9R3_9PAST</name>
<dbReference type="AlphaFoldDB" id="A0A263H9R3"/>
<feature type="transmembrane region" description="Helical" evidence="2">
    <location>
        <begin position="170"/>
        <end position="198"/>
    </location>
</feature>
<organism evidence="5 7">
    <name type="scientific">Actinobacillus seminis</name>
    <dbReference type="NCBI Taxonomy" id="722"/>
    <lineage>
        <taxon>Bacteria</taxon>
        <taxon>Pseudomonadati</taxon>
        <taxon>Pseudomonadota</taxon>
        <taxon>Gammaproteobacteria</taxon>
        <taxon>Pasteurellales</taxon>
        <taxon>Pasteurellaceae</taxon>
        <taxon>Actinobacillus</taxon>
    </lineage>
</organism>
<feature type="domain" description="Prepilin type IV endopeptidase peptidase" evidence="3">
    <location>
        <begin position="92"/>
        <end position="198"/>
    </location>
</feature>
<evidence type="ECO:0000259" key="3">
    <source>
        <dbReference type="Pfam" id="PF01478"/>
    </source>
</evidence>
<evidence type="ECO:0000313" key="7">
    <source>
        <dbReference type="Proteomes" id="UP000254507"/>
    </source>
</evidence>
<gene>
    <name evidence="5" type="primary">pppA</name>
    <name evidence="4" type="ORF">CFY87_10210</name>
    <name evidence="5" type="ORF">NCTC10851_02214</name>
</gene>
<dbReference type="PANTHER" id="PTHR30487:SF0">
    <property type="entry name" value="PREPILIN LEADER PEPTIDASE_N-METHYLTRANSFERASE-RELATED"/>
    <property type="match status" value="1"/>
</dbReference>
<keyword evidence="6" id="KW-1185">Reference proteome</keyword>
<accession>A0A263H9R3</accession>
<reference evidence="4 6" key="1">
    <citation type="submission" date="2017-07" db="EMBL/GenBank/DDBJ databases">
        <title>Virulence factors identified in Actinobacillus seminis.</title>
        <authorList>
            <person name="Negrete-Abascal E."/>
            <person name="Vaca-Pacheco S."/>
            <person name="Montes-Garcia F."/>
            <person name="Leyto-Gil A.M."/>
            <person name="Fragoso-Garcia E."/>
            <person name="Carvente-Garcia R."/>
            <person name="Perez-Agueros S."/>
            <person name="Castelan-Sanchez H.G."/>
            <person name="Garcia-Molina A."/>
            <person name="Villamar T.E."/>
            <person name="Vazquez-Cruz C."/>
        </authorList>
    </citation>
    <scope>NUCLEOTIDE SEQUENCE [LARGE SCALE GENOMIC DNA]</scope>
    <source>
        <strain evidence="4 6">ATCC 15768</strain>
    </source>
</reference>
<feature type="transmembrane region" description="Helical" evidence="2">
    <location>
        <begin position="137"/>
        <end position="158"/>
    </location>
</feature>
<dbReference type="Gene3D" id="1.20.120.1220">
    <property type="match status" value="1"/>
</dbReference>
<feature type="transmembrane region" description="Helical" evidence="2">
    <location>
        <begin position="112"/>
        <end position="131"/>
    </location>
</feature>
<keyword evidence="2" id="KW-1133">Transmembrane helix</keyword>
<comment type="similarity">
    <text evidence="1">Belongs to the peptidase A24 family.</text>
</comment>
<dbReference type="InterPro" id="IPR000045">
    <property type="entry name" value="Prepilin_IV_endopep_pep"/>
</dbReference>
<dbReference type="Pfam" id="PF01478">
    <property type="entry name" value="Peptidase_A24"/>
    <property type="match status" value="1"/>
</dbReference>
<dbReference type="InterPro" id="IPR050882">
    <property type="entry name" value="Prepilin_peptidase/N-MTase"/>
</dbReference>
<dbReference type="InParanoid" id="A0A263H9R3"/>
<evidence type="ECO:0000313" key="5">
    <source>
        <dbReference type="EMBL" id="SUU38687.1"/>
    </source>
</evidence>
<evidence type="ECO:0000313" key="4">
    <source>
        <dbReference type="EMBL" id="OZN24184.1"/>
    </source>
</evidence>
<evidence type="ECO:0000256" key="1">
    <source>
        <dbReference type="ARBA" id="ARBA00005801"/>
    </source>
</evidence>
<dbReference type="GO" id="GO:0004190">
    <property type="term" value="F:aspartic-type endopeptidase activity"/>
    <property type="evidence" value="ECO:0007669"/>
    <property type="project" value="InterPro"/>
</dbReference>
<feature type="transmembrane region" description="Helical" evidence="2">
    <location>
        <begin position="210"/>
        <end position="230"/>
    </location>
</feature>
<dbReference type="RefSeq" id="WP_094947435.1">
    <property type="nucleotide sequence ID" value="NZ_JBMHIA010000022.1"/>
</dbReference>
<feature type="transmembrane region" description="Helical" evidence="2">
    <location>
        <begin position="86"/>
        <end position="105"/>
    </location>
</feature>
<dbReference type="GO" id="GO:0005886">
    <property type="term" value="C:plasma membrane"/>
    <property type="evidence" value="ECO:0007669"/>
    <property type="project" value="TreeGrafter"/>
</dbReference>
<evidence type="ECO:0000313" key="6">
    <source>
        <dbReference type="Proteomes" id="UP000215738"/>
    </source>
</evidence>
<evidence type="ECO:0000256" key="2">
    <source>
        <dbReference type="SAM" id="Phobius"/>
    </source>
</evidence>
<protein>
    <submittedName>
        <fullName evidence="5">Peptidase A24A prepilin type IV</fullName>
    </submittedName>
    <submittedName>
        <fullName evidence="4">Prepilin peptidase</fullName>
    </submittedName>
</protein>
<dbReference type="Proteomes" id="UP000215738">
    <property type="component" value="Unassembled WGS sequence"/>
</dbReference>
<dbReference type="OrthoDB" id="5689065at2"/>
<keyword evidence="2" id="KW-0812">Transmembrane</keyword>
<dbReference type="EMBL" id="NLFK01000012">
    <property type="protein sequence ID" value="OZN24184.1"/>
    <property type="molecule type" value="Genomic_DNA"/>
</dbReference>
<proteinExistence type="inferred from homology"/>
<reference evidence="5 7" key="2">
    <citation type="submission" date="2018-06" db="EMBL/GenBank/DDBJ databases">
        <authorList>
            <consortium name="Pathogen Informatics"/>
            <person name="Doyle S."/>
        </authorList>
    </citation>
    <scope>NUCLEOTIDE SEQUENCE [LARGE SCALE GENOMIC DNA]</scope>
    <source>
        <strain evidence="5 7">NCTC10851</strain>
    </source>
</reference>
<dbReference type="GO" id="GO:0006465">
    <property type="term" value="P:signal peptide processing"/>
    <property type="evidence" value="ECO:0007669"/>
    <property type="project" value="TreeGrafter"/>
</dbReference>
<dbReference type="Proteomes" id="UP000254507">
    <property type="component" value="Unassembled WGS sequence"/>
</dbReference>
<sequence length="233" mass="26056">MMMVICWLYGNAIGYAAYRYLSGFSARLSEQVLRNFCEIFPQNSPHFAAGYCALTPLKCGHFFYYMFGFSVLLVLLASLFDPFTGLWLGGYVALLFCVAIIDGYYQLISPTLCQLLFVCAVFRAYFVAIPVDLIASLQGAALGFLMFYALYYVAKWVYRREALGRGDYWLMLGLGGVTPVEQLPWLVLGACLSALIYVGYLNYRGMRVEWVAFGPFLSLSGGGILLLNLYSLA</sequence>
<dbReference type="EMBL" id="UFSB01000001">
    <property type="protein sequence ID" value="SUU38687.1"/>
    <property type="molecule type" value="Genomic_DNA"/>
</dbReference>
<keyword evidence="2" id="KW-0472">Membrane</keyword>